<organism evidence="1 2">
    <name type="scientific">Romanomermis culicivorax</name>
    <name type="common">Nematode worm</name>
    <dbReference type="NCBI Taxonomy" id="13658"/>
    <lineage>
        <taxon>Eukaryota</taxon>
        <taxon>Metazoa</taxon>
        <taxon>Ecdysozoa</taxon>
        <taxon>Nematoda</taxon>
        <taxon>Enoplea</taxon>
        <taxon>Dorylaimia</taxon>
        <taxon>Mermithida</taxon>
        <taxon>Mermithoidea</taxon>
        <taxon>Mermithidae</taxon>
        <taxon>Romanomermis</taxon>
    </lineage>
</organism>
<dbReference type="WBParaSite" id="nRc.2.0.1.t17470-RA">
    <property type="protein sequence ID" value="nRc.2.0.1.t17470-RA"/>
    <property type="gene ID" value="nRc.2.0.1.g17470"/>
</dbReference>
<keyword evidence="1" id="KW-1185">Reference proteome</keyword>
<sequence length="68" mass="7427">MKFTKKSAKFPKPLASPLLFDEKGSTAAVPDAQCSCRSFENGSLTTGDVAADVVYHLLILLIQKNHFE</sequence>
<accession>A0A915IVP7</accession>
<protein>
    <submittedName>
        <fullName evidence="2">Uncharacterized protein</fullName>
    </submittedName>
</protein>
<evidence type="ECO:0000313" key="1">
    <source>
        <dbReference type="Proteomes" id="UP000887565"/>
    </source>
</evidence>
<dbReference type="AlphaFoldDB" id="A0A915IVP7"/>
<name>A0A915IVP7_ROMCU</name>
<dbReference type="Proteomes" id="UP000887565">
    <property type="component" value="Unplaced"/>
</dbReference>
<reference evidence="2" key="1">
    <citation type="submission" date="2022-11" db="UniProtKB">
        <authorList>
            <consortium name="WormBaseParasite"/>
        </authorList>
    </citation>
    <scope>IDENTIFICATION</scope>
</reference>
<proteinExistence type="predicted"/>
<evidence type="ECO:0000313" key="2">
    <source>
        <dbReference type="WBParaSite" id="nRc.2.0.1.t17470-RA"/>
    </source>
</evidence>